<sequence>MGNGEKKWDATAERDLCTALMMSAQEGGRSNANWSKVCIMMESLGHGFTKEAMSQHYSKVILKDFKSRTGHLSLPETPKSTPKKRKAKTVLAADDDDDNDKAAAAARVHDDEKMVVAKDETVEGESPRKMGRLADAAAPRGKKSAAKTVDESAS</sequence>
<reference evidence="2 3" key="1">
    <citation type="journal article" date="2015" name="BMC Genomics">
        <title>Gene expression during zombie ant biting behavior reflects the complexity underlying fungal parasitic behavioral manipulation.</title>
        <authorList>
            <person name="de Bekker C."/>
            <person name="Ohm R.A."/>
            <person name="Loreto R.G."/>
            <person name="Sebastian A."/>
            <person name="Albert I."/>
            <person name="Merrow M."/>
            <person name="Brachmann A."/>
            <person name="Hughes D.P."/>
        </authorList>
    </citation>
    <scope>NUCLEOTIDE SEQUENCE [LARGE SCALE GENOMIC DNA]</scope>
    <source>
        <strain evidence="2 3">SC16a</strain>
    </source>
</reference>
<reference evidence="2 3" key="2">
    <citation type="journal article" date="2017" name="Sci. Rep.">
        <title>Ant-infecting Ophiocordyceps genomes reveal a high diversity of potential behavioral manipulation genes and a possible major role for enterotoxins.</title>
        <authorList>
            <person name="de Bekker C."/>
            <person name="Ohm R.A."/>
            <person name="Evans H.C."/>
            <person name="Brachmann A."/>
            <person name="Hughes D.P."/>
        </authorList>
    </citation>
    <scope>NUCLEOTIDE SEQUENCE [LARGE SCALE GENOMIC DNA]</scope>
    <source>
        <strain evidence="2 3">SC16a</strain>
    </source>
</reference>
<feature type="region of interest" description="Disordered" evidence="1">
    <location>
        <begin position="68"/>
        <end position="154"/>
    </location>
</feature>
<evidence type="ECO:0000313" key="2">
    <source>
        <dbReference type="EMBL" id="PFH60021.1"/>
    </source>
</evidence>
<evidence type="ECO:0000256" key="1">
    <source>
        <dbReference type="SAM" id="MobiDB-lite"/>
    </source>
</evidence>
<comment type="caution">
    <text evidence="2">The sequence shown here is derived from an EMBL/GenBank/DDBJ whole genome shotgun (WGS) entry which is preliminary data.</text>
</comment>
<protein>
    <submittedName>
        <fullName evidence="2">Uncharacterized protein</fullName>
    </submittedName>
</protein>
<keyword evidence="3" id="KW-1185">Reference proteome</keyword>
<dbReference type="STRING" id="268505.A0A2A9PG70"/>
<name>A0A2A9PG70_OPHUN</name>
<dbReference type="Proteomes" id="UP000037136">
    <property type="component" value="Unassembled WGS sequence"/>
</dbReference>
<gene>
    <name evidence="2" type="ORF">XA68_11542</name>
</gene>
<accession>A0A2A9PG70</accession>
<proteinExistence type="predicted"/>
<feature type="compositionally biased region" description="Basic and acidic residues" evidence="1">
    <location>
        <begin position="107"/>
        <end position="128"/>
    </location>
</feature>
<evidence type="ECO:0000313" key="3">
    <source>
        <dbReference type="Proteomes" id="UP000037136"/>
    </source>
</evidence>
<dbReference type="AlphaFoldDB" id="A0A2A9PG70"/>
<dbReference type="OrthoDB" id="5231339at2759"/>
<dbReference type="EMBL" id="LAZP02000156">
    <property type="protein sequence ID" value="PFH60021.1"/>
    <property type="molecule type" value="Genomic_DNA"/>
</dbReference>
<organism evidence="2 3">
    <name type="scientific">Ophiocordyceps unilateralis</name>
    <name type="common">Zombie-ant fungus</name>
    <name type="synonym">Torrubia unilateralis</name>
    <dbReference type="NCBI Taxonomy" id="268505"/>
    <lineage>
        <taxon>Eukaryota</taxon>
        <taxon>Fungi</taxon>
        <taxon>Dikarya</taxon>
        <taxon>Ascomycota</taxon>
        <taxon>Pezizomycotina</taxon>
        <taxon>Sordariomycetes</taxon>
        <taxon>Hypocreomycetidae</taxon>
        <taxon>Hypocreales</taxon>
        <taxon>Ophiocordycipitaceae</taxon>
        <taxon>Ophiocordyceps</taxon>
    </lineage>
</organism>